<accession>A0A6C0DZA1</accession>
<sequence>MISDKLLINLKILSKIQKNSKITRSYDGIISLDYISFYQPVKRFIGNDSRRQAVFEINSIVAEAIETFKHILNCKFINKQYIHSDEYQKCCENIQILLEEFSLAKGGVENLKFTYQNDQNTVSQLDIILLKMSTTIKDVSTKLNILNPIQHQESKLNDIDNTISDLTSIKVETPNFEEPDINMGIV</sequence>
<dbReference type="EMBL" id="MN739708">
    <property type="protein sequence ID" value="QHT22217.1"/>
    <property type="molecule type" value="Genomic_DNA"/>
</dbReference>
<proteinExistence type="predicted"/>
<reference evidence="1" key="1">
    <citation type="journal article" date="2020" name="Nature">
        <title>Giant virus diversity and host interactions through global metagenomics.</title>
        <authorList>
            <person name="Schulz F."/>
            <person name="Roux S."/>
            <person name="Paez-Espino D."/>
            <person name="Jungbluth S."/>
            <person name="Walsh D.A."/>
            <person name="Denef V.J."/>
            <person name="McMahon K.D."/>
            <person name="Konstantinidis K.T."/>
            <person name="Eloe-Fadrosh E.A."/>
            <person name="Kyrpides N.C."/>
            <person name="Woyke T."/>
        </authorList>
    </citation>
    <scope>NUCLEOTIDE SEQUENCE</scope>
    <source>
        <strain evidence="1">GVMAG-M-3300023179-107</strain>
    </source>
</reference>
<name>A0A6C0DZA1_9ZZZZ</name>
<dbReference type="AlphaFoldDB" id="A0A6C0DZA1"/>
<evidence type="ECO:0000313" key="1">
    <source>
        <dbReference type="EMBL" id="QHT22217.1"/>
    </source>
</evidence>
<organism evidence="1">
    <name type="scientific">viral metagenome</name>
    <dbReference type="NCBI Taxonomy" id="1070528"/>
    <lineage>
        <taxon>unclassified sequences</taxon>
        <taxon>metagenomes</taxon>
        <taxon>organismal metagenomes</taxon>
    </lineage>
</organism>
<protein>
    <submittedName>
        <fullName evidence="1">Uncharacterized protein</fullName>
    </submittedName>
</protein>